<dbReference type="InterPro" id="IPR006195">
    <property type="entry name" value="aa-tRNA-synth_II"/>
</dbReference>
<dbReference type="Pfam" id="PF00226">
    <property type="entry name" value="DnaJ"/>
    <property type="match status" value="1"/>
</dbReference>
<proteinExistence type="inferred from homology"/>
<dbReference type="Gene3D" id="3.30.930.10">
    <property type="entry name" value="Bira Bifunctional Protein, Domain 2"/>
    <property type="match status" value="1"/>
</dbReference>
<evidence type="ECO:0000256" key="13">
    <source>
        <dbReference type="ARBA" id="ARBA00030563"/>
    </source>
</evidence>
<feature type="domain" description="J" evidence="15">
    <location>
        <begin position="558"/>
        <end position="623"/>
    </location>
</feature>
<evidence type="ECO:0000256" key="9">
    <source>
        <dbReference type="ARBA" id="ARBA00022989"/>
    </source>
</evidence>
<accession>A0A261Y4C1</accession>
<dbReference type="PROSITE" id="PS50076">
    <property type="entry name" value="DNAJ_2"/>
    <property type="match status" value="1"/>
</dbReference>
<evidence type="ECO:0000256" key="12">
    <source>
        <dbReference type="ARBA" id="ARBA00023146"/>
    </source>
</evidence>
<dbReference type="Gene3D" id="1.10.287.110">
    <property type="entry name" value="DnaJ domain"/>
    <property type="match status" value="1"/>
</dbReference>
<dbReference type="GO" id="GO:0016491">
    <property type="term" value="F:oxidoreductase activity"/>
    <property type="evidence" value="ECO:0007669"/>
    <property type="project" value="InterPro"/>
</dbReference>
<dbReference type="PRINTS" id="PR00982">
    <property type="entry name" value="TRNASYNTHLYS"/>
</dbReference>
<dbReference type="GO" id="GO:0006430">
    <property type="term" value="P:lysyl-tRNA aminoacylation"/>
    <property type="evidence" value="ECO:0007669"/>
    <property type="project" value="InterPro"/>
</dbReference>
<evidence type="ECO:0000256" key="11">
    <source>
        <dbReference type="ARBA" id="ARBA00023136"/>
    </source>
</evidence>
<evidence type="ECO:0000256" key="8">
    <source>
        <dbReference type="ARBA" id="ARBA00022840"/>
    </source>
</evidence>
<dbReference type="InterPro" id="IPR045864">
    <property type="entry name" value="aa-tRNA-synth_II/BPL/LPL"/>
</dbReference>
<dbReference type="SUPFAM" id="SSF55856">
    <property type="entry name" value="Cytochrome b5-like heme/steroid binding domain"/>
    <property type="match status" value="1"/>
</dbReference>
<dbReference type="GO" id="GO:0020037">
    <property type="term" value="F:heme binding"/>
    <property type="evidence" value="ECO:0007669"/>
    <property type="project" value="InterPro"/>
</dbReference>
<keyword evidence="7" id="KW-0547">Nucleotide-binding</keyword>
<keyword evidence="9" id="KW-1133">Transmembrane helix</keyword>
<keyword evidence="5" id="KW-0812">Transmembrane</keyword>
<comment type="caution">
    <text evidence="18">The sequence shown here is derived from an EMBL/GenBank/DDBJ whole genome shotgun (WGS) entry which is preliminary data.</text>
</comment>
<dbReference type="SUPFAM" id="SSF46565">
    <property type="entry name" value="Chaperone J-domain"/>
    <property type="match status" value="1"/>
</dbReference>
<keyword evidence="19" id="KW-1185">Reference proteome</keyword>
<dbReference type="CDD" id="cd06257">
    <property type="entry name" value="DnaJ"/>
    <property type="match status" value="1"/>
</dbReference>
<evidence type="ECO:0000259" key="17">
    <source>
        <dbReference type="PROSITE" id="PS50862"/>
    </source>
</evidence>
<dbReference type="EMBL" id="MVBO01000015">
    <property type="protein sequence ID" value="OZJ05476.1"/>
    <property type="molecule type" value="Genomic_DNA"/>
</dbReference>
<evidence type="ECO:0000256" key="14">
    <source>
        <dbReference type="SAM" id="MobiDB-lite"/>
    </source>
</evidence>
<dbReference type="PANTHER" id="PTHR42918:SF5">
    <property type="entry name" value="LYSINE--TRNA LIGASE, MITOCHONDRIAL"/>
    <property type="match status" value="1"/>
</dbReference>
<dbReference type="GO" id="GO:0000049">
    <property type="term" value="F:tRNA binding"/>
    <property type="evidence" value="ECO:0007669"/>
    <property type="project" value="TreeGrafter"/>
</dbReference>
<dbReference type="InterPro" id="IPR004364">
    <property type="entry name" value="Aa-tRNA-synt_II"/>
</dbReference>
<dbReference type="GO" id="GO:0004824">
    <property type="term" value="F:lysine-tRNA ligase activity"/>
    <property type="evidence" value="ECO:0007669"/>
    <property type="project" value="UniProtKB-EC"/>
</dbReference>
<evidence type="ECO:0000259" key="15">
    <source>
        <dbReference type="PROSITE" id="PS50076"/>
    </source>
</evidence>
<dbReference type="GO" id="GO:0008610">
    <property type="term" value="P:lipid biosynthetic process"/>
    <property type="evidence" value="ECO:0007669"/>
    <property type="project" value="InterPro"/>
</dbReference>
<dbReference type="PROSITE" id="PS50255">
    <property type="entry name" value="CYTOCHROME_B5_2"/>
    <property type="match status" value="1"/>
</dbReference>
<dbReference type="CDD" id="cd04322">
    <property type="entry name" value="LysRS_N"/>
    <property type="match status" value="1"/>
</dbReference>
<comment type="subcellular location">
    <subcellularLocation>
        <location evidence="1">Membrane</location>
    </subcellularLocation>
</comment>
<dbReference type="PRINTS" id="PR00363">
    <property type="entry name" value="CYTOCHROMEB5"/>
</dbReference>
<dbReference type="Proteomes" id="UP000242875">
    <property type="component" value="Unassembled WGS sequence"/>
</dbReference>
<dbReference type="SMART" id="SM00271">
    <property type="entry name" value="DnaJ"/>
    <property type="match status" value="1"/>
</dbReference>
<evidence type="ECO:0000256" key="6">
    <source>
        <dbReference type="ARBA" id="ARBA00022723"/>
    </source>
</evidence>
<evidence type="ECO:0000256" key="2">
    <source>
        <dbReference type="ARBA" id="ARBA00013166"/>
    </source>
</evidence>
<evidence type="ECO:0000256" key="1">
    <source>
        <dbReference type="ARBA" id="ARBA00004370"/>
    </source>
</evidence>
<dbReference type="SUPFAM" id="SSF50249">
    <property type="entry name" value="Nucleic acid-binding proteins"/>
    <property type="match status" value="1"/>
</dbReference>
<dbReference type="Pfam" id="PF00152">
    <property type="entry name" value="tRNA-synt_2"/>
    <property type="match status" value="1"/>
</dbReference>
<dbReference type="InterPro" id="IPR012340">
    <property type="entry name" value="NA-bd_OB-fold"/>
</dbReference>
<dbReference type="InterPro" id="IPR001623">
    <property type="entry name" value="DnaJ_domain"/>
</dbReference>
<sequence>MSLLVFGHKLVEAKSFSLFSDSVPVARFNGNGQKTYLDETDTENERASQRIRSLKPTSRVTTHFRDRKQTNKGFKPFVPPRPAHSSLYVTLAQAIEEARPNRRTSGDLLCILRGLPTARHVVRKQGEKKGDNVSITTLLLGDDTLSGFTVEAWGDTGQQLQQYGLGDALLVYGLLMKCYKTQWKGEITNTSIVSLAKPSKGGLHARHLENLIDWSRKSFLPQLTCLDSLSSPSYFEPAQRLDVQSKKRHDLISEPSRIATSTFRVRLLSIHQPTTISSTPLPSAITSCTSCLKVVNSSNDIINAYIVTQHSVNLRNVYPGLIIDLKGFHVDIDTKGGKSFLVSTSDSGIDVPPIRTVGDHLFPKFDDYLPENISTFTELMARHYRGLARVKCNIVDITLPAVHPIRVEDIQTNHISKLIYRICAYCSREARQDTNGILHCSHCITTTSTAKFQWAYKPILMQFQDVRVADTNKAHWYRMEGKLADDLFLGCQARHFGEASQSLRPHTLSRLLSRWKTLCLVLAIVCLLAPQVRAWEQGDYEIFDLVDELELAEGKEVNFYSWLKVEPSASVAQINRAYRKLSLELHPDKNKHDALAHQRFARLGKVAAILRNDTTRERYNFFYKNGVPRWRGTGYYYARYRPGLGTVIVFLVLLTNGLQYVVHLINYHQEKRKIQQYVADAREFLARRTPKAHGAPTFGKSMIEIGDHFMKCDVKGDGHIIFYPEGNPSIELNVDTVPKPRFTNTFLFQLPKMIIRKLNGEKEEDVAYEEEEIVEEEPVEKDGPNQSDSGTLRVRKTNQMKVVAGQRKNVKKHNTLKSCWVIHNSKVYDVTEFVQDHPGGEDLIMEYAGTDVTKVMADVLEHEHSESAYELLDEYLIGRIALEDEVSGAKTSDSDAKTATTGPLQDESEAKLTHRSINSSGPVQSDDYERIFQKDFHPTETNTVDDYKKTQFLDLKKPLFMQMCRARFSKAFYLEQIHKPRYIPGSAPFFGHWLLEPLTKTPWWVVPIVWIPWIIYNLHLSVNIPGATVPYTSTMWVVGIFIWTFLEYGLHRFLFHLDDWLPDHQAFLVLHFTIHGVHHYLPCDKMRLVMPPALNIVISSPLMKLAHTLFAPSTAHAIIAGAFTGYVMYDCIHYYLHHAKVFEVYFKEMKTYHLAHHYKDYKGGFGITSKLWDHMFRSSLAESDSRPTKDMRLNHFASDRIDPYPRYKHPDPAFTSTREFAERWDHLSPSERVESESIALTGRVVSKRASSAKLVFYDIVQDGFALQVVASYNHYNGSLDSFSALNRLICRGDILSITGIPGKTQKGQTSLFATSAQLLAPCLHDIPRTGLKDPEKRFRNRHVDFLVNPQASNILRTRSKIIASIRHYLESKGFLEVETPILSSQSGGANAQPFVTTAHALDMSMQLRIAPELYLKQLVVGGFDKVFEIGKQFRNEGIDADHNPEFTTCEFYYAYANLETLYSLTEDMVKDVAKSISRCSPENAAEAIPPVLDLSKSFRRLHVLDELERVLGPLPPLDNTSESDAIQALLDLAASHNLTIPKPHTLTRVLDKLISEYIEPQCIEPTFLYGHPVCMSPLAKAMTDNRGRLVSARFELFLQGKEIVNAYEELNDPQEQRERFAKQQLDRQSGDVEAQLPDAAYCDALEFGLPPTAGWGMGIDRLVAILTGAKHIREVLAFPVLRHV</sequence>
<dbReference type="InterPro" id="IPR001199">
    <property type="entry name" value="Cyt_B5-like_heme/steroid-bd"/>
</dbReference>
<dbReference type="FunFam" id="3.10.120.10:FF:000002">
    <property type="entry name" value="Cytochrome b5 type B"/>
    <property type="match status" value="1"/>
</dbReference>
<dbReference type="GO" id="GO:0016020">
    <property type="term" value="C:membrane"/>
    <property type="evidence" value="ECO:0007669"/>
    <property type="project" value="UniProtKB-SubCell"/>
</dbReference>
<dbReference type="NCBIfam" id="TIGR00499">
    <property type="entry name" value="lysS_bact"/>
    <property type="match status" value="1"/>
</dbReference>
<dbReference type="PROSITE" id="PS50862">
    <property type="entry name" value="AA_TRNA_LIGASE_II"/>
    <property type="match status" value="1"/>
</dbReference>
<dbReference type="EC" id="6.1.1.6" evidence="2"/>
<evidence type="ECO:0000313" key="18">
    <source>
        <dbReference type="EMBL" id="OZJ05476.1"/>
    </source>
</evidence>
<dbReference type="OrthoDB" id="2204368at2759"/>
<evidence type="ECO:0000259" key="16">
    <source>
        <dbReference type="PROSITE" id="PS50255"/>
    </source>
</evidence>
<feature type="region of interest" description="Disordered" evidence="14">
    <location>
        <begin position="771"/>
        <end position="791"/>
    </location>
</feature>
<reference evidence="18 19" key="1">
    <citation type="journal article" date="2017" name="Mycologia">
        <title>Bifiguratus adelaidae, gen. et sp. nov., a new member of Mucoromycotina in endophytic and soil-dwelling habitats.</title>
        <authorList>
            <person name="Torres-Cruz T.J."/>
            <person name="Billingsley Tobias T.L."/>
            <person name="Almatruk M."/>
            <person name="Hesse C."/>
            <person name="Kuske C.R."/>
            <person name="Desiro A."/>
            <person name="Benucci G.M."/>
            <person name="Bonito G."/>
            <person name="Stajich J.E."/>
            <person name="Dunlap C."/>
            <person name="Arnold A.E."/>
            <person name="Porras-Alfaro A."/>
        </authorList>
    </citation>
    <scope>NUCLEOTIDE SEQUENCE [LARGE SCALE GENOMIC DNA]</scope>
    <source>
        <strain evidence="18 19">AZ0501</strain>
    </source>
</reference>
<feature type="domain" description="Aminoacyl-transfer RNA synthetases class-II family profile" evidence="17">
    <location>
        <begin position="1355"/>
        <end position="1679"/>
    </location>
</feature>
<dbReference type="InterPro" id="IPR044136">
    <property type="entry name" value="Lys-tRNA-ligase_II_N"/>
</dbReference>
<organism evidence="18 19">
    <name type="scientific">Bifiguratus adelaidae</name>
    <dbReference type="NCBI Taxonomy" id="1938954"/>
    <lineage>
        <taxon>Eukaryota</taxon>
        <taxon>Fungi</taxon>
        <taxon>Fungi incertae sedis</taxon>
        <taxon>Mucoromycota</taxon>
        <taxon>Mucoromycotina</taxon>
        <taxon>Endogonomycetes</taxon>
        <taxon>Endogonales</taxon>
        <taxon>Endogonales incertae sedis</taxon>
        <taxon>Bifiguratus</taxon>
    </lineage>
</organism>
<keyword evidence="4" id="KW-0349">Heme</keyword>
<dbReference type="HAMAP" id="MF_00252">
    <property type="entry name" value="Lys_tRNA_synth_class2"/>
    <property type="match status" value="1"/>
</dbReference>
<dbReference type="Gene3D" id="2.40.50.140">
    <property type="entry name" value="Nucleic acid-binding proteins"/>
    <property type="match status" value="1"/>
</dbReference>
<dbReference type="InterPro" id="IPR018506">
    <property type="entry name" value="Cyt_B5_heme-BS"/>
</dbReference>
<evidence type="ECO:0000256" key="5">
    <source>
        <dbReference type="ARBA" id="ARBA00022692"/>
    </source>
</evidence>
<keyword evidence="10" id="KW-0408">Iron</keyword>
<dbReference type="InterPro" id="IPR006694">
    <property type="entry name" value="Fatty_acid_hydroxylase"/>
</dbReference>
<dbReference type="NCBIfam" id="NF001756">
    <property type="entry name" value="PRK00484.1"/>
    <property type="match status" value="1"/>
</dbReference>
<evidence type="ECO:0000256" key="3">
    <source>
        <dbReference type="ARBA" id="ARBA00022598"/>
    </source>
</evidence>
<keyword evidence="11" id="KW-0472">Membrane</keyword>
<name>A0A261Y4C1_9FUNG</name>
<evidence type="ECO:0000313" key="19">
    <source>
        <dbReference type="Proteomes" id="UP000242875"/>
    </source>
</evidence>
<gene>
    <name evidence="18" type="ORF">BZG36_01608</name>
</gene>
<dbReference type="InterPro" id="IPR036400">
    <property type="entry name" value="Cyt_B5-like_heme/steroid_sf"/>
</dbReference>
<dbReference type="InterPro" id="IPR036869">
    <property type="entry name" value="J_dom_sf"/>
</dbReference>
<dbReference type="PANTHER" id="PTHR42918">
    <property type="entry name" value="LYSYL-TRNA SYNTHETASE"/>
    <property type="match status" value="1"/>
</dbReference>
<keyword evidence="12" id="KW-0030">Aminoacyl-tRNA synthetase</keyword>
<keyword evidence="8" id="KW-0067">ATP-binding</keyword>
<evidence type="ECO:0000256" key="4">
    <source>
        <dbReference type="ARBA" id="ARBA00022617"/>
    </source>
</evidence>
<evidence type="ECO:0000256" key="10">
    <source>
        <dbReference type="ARBA" id="ARBA00023004"/>
    </source>
</evidence>
<dbReference type="CDD" id="cd00775">
    <property type="entry name" value="LysRS_core"/>
    <property type="match status" value="1"/>
</dbReference>
<dbReference type="GO" id="GO:0005506">
    <property type="term" value="F:iron ion binding"/>
    <property type="evidence" value="ECO:0007669"/>
    <property type="project" value="InterPro"/>
</dbReference>
<dbReference type="GO" id="GO:0005829">
    <property type="term" value="C:cytosol"/>
    <property type="evidence" value="ECO:0007669"/>
    <property type="project" value="TreeGrafter"/>
</dbReference>
<dbReference type="InterPro" id="IPR018149">
    <property type="entry name" value="Lys-tRNA-synth_II_C"/>
</dbReference>
<dbReference type="GO" id="GO:0005524">
    <property type="term" value="F:ATP binding"/>
    <property type="evidence" value="ECO:0007669"/>
    <property type="project" value="UniProtKB-KW"/>
</dbReference>
<dbReference type="SUPFAM" id="SSF55681">
    <property type="entry name" value="Class II aaRS and biotin synthetases"/>
    <property type="match status" value="1"/>
</dbReference>
<dbReference type="InterPro" id="IPR002313">
    <property type="entry name" value="Lys-tRNA-ligase_II"/>
</dbReference>
<dbReference type="SMART" id="SM01117">
    <property type="entry name" value="Cyt-b5"/>
    <property type="match status" value="1"/>
</dbReference>
<keyword evidence="3" id="KW-0436">Ligase</keyword>
<feature type="region of interest" description="Disordered" evidence="14">
    <location>
        <begin position="887"/>
        <end position="925"/>
    </location>
</feature>
<dbReference type="Pfam" id="PF04116">
    <property type="entry name" value="FA_hydroxylase"/>
    <property type="match status" value="1"/>
</dbReference>
<dbReference type="Pfam" id="PF00173">
    <property type="entry name" value="Cyt-b5"/>
    <property type="match status" value="1"/>
</dbReference>
<dbReference type="Gene3D" id="3.10.120.10">
    <property type="entry name" value="Cytochrome b5-like heme/steroid binding domain"/>
    <property type="match status" value="1"/>
</dbReference>
<protein>
    <recommendedName>
        <fullName evidence="2">lysine--tRNA ligase</fullName>
        <ecNumber evidence="2">6.1.1.6</ecNumber>
    </recommendedName>
    <alternativeName>
        <fullName evidence="13">Lysyl-tRNA synthetase</fullName>
    </alternativeName>
</protein>
<feature type="domain" description="Cytochrome b5 heme-binding" evidence="16">
    <location>
        <begin position="807"/>
        <end position="881"/>
    </location>
</feature>
<dbReference type="PROSITE" id="PS00191">
    <property type="entry name" value="CYTOCHROME_B5_1"/>
    <property type="match status" value="1"/>
</dbReference>
<keyword evidence="6" id="KW-0479">Metal-binding</keyword>
<evidence type="ECO:0000256" key="7">
    <source>
        <dbReference type="ARBA" id="ARBA00022741"/>
    </source>
</evidence>